<evidence type="ECO:0000313" key="7">
    <source>
        <dbReference type="EMBL" id="CAB5050484.1"/>
    </source>
</evidence>
<evidence type="ECO:0000313" key="3">
    <source>
        <dbReference type="EMBL" id="CAB4542296.1"/>
    </source>
</evidence>
<dbReference type="SMART" id="SM00422">
    <property type="entry name" value="HTH_MERR"/>
    <property type="match status" value="1"/>
</dbReference>
<evidence type="ECO:0000256" key="1">
    <source>
        <dbReference type="ARBA" id="ARBA00023125"/>
    </source>
</evidence>
<evidence type="ECO:0000313" key="4">
    <source>
        <dbReference type="EMBL" id="CAB4597008.1"/>
    </source>
</evidence>
<dbReference type="PANTHER" id="PTHR30204">
    <property type="entry name" value="REDOX-CYCLING DRUG-SENSING TRANSCRIPTIONAL ACTIVATOR SOXR"/>
    <property type="match status" value="1"/>
</dbReference>
<dbReference type="EMBL" id="CAEZUK010000055">
    <property type="protein sequence ID" value="CAB4597008.1"/>
    <property type="molecule type" value="Genomic_DNA"/>
</dbReference>
<dbReference type="EMBL" id="CAEZSL010000065">
    <property type="protein sequence ID" value="CAB4542296.1"/>
    <property type="molecule type" value="Genomic_DNA"/>
</dbReference>
<sequence>MNTRVSTFSGTQASKIVGITYRQIDYWARTDLVRPSITDATGSGSRRHYSYRNLLELRMVKSLLDAGIKLESVREVFNYLAQNSQADITSAHLVISGSSVLLCEGDELVDVVRRGQGVLNLLPLAQVKNEVDGQLVALYPELAQPSDIRIRKIG</sequence>
<accession>A0A6J6BTJ4</accession>
<dbReference type="InterPro" id="IPR009061">
    <property type="entry name" value="DNA-bd_dom_put_sf"/>
</dbReference>
<dbReference type="PANTHER" id="PTHR30204:SF3">
    <property type="entry name" value="HTH MERR-TYPE DOMAIN-CONTAINING PROTEIN"/>
    <property type="match status" value="1"/>
</dbReference>
<dbReference type="Pfam" id="PF13411">
    <property type="entry name" value="MerR_1"/>
    <property type="match status" value="1"/>
</dbReference>
<dbReference type="InterPro" id="IPR047057">
    <property type="entry name" value="MerR_fam"/>
</dbReference>
<feature type="domain" description="HTH merR-type" evidence="2">
    <location>
        <begin position="8"/>
        <end position="80"/>
    </location>
</feature>
<keyword evidence="1" id="KW-0238">DNA-binding</keyword>
<dbReference type="GO" id="GO:0003677">
    <property type="term" value="F:DNA binding"/>
    <property type="evidence" value="ECO:0007669"/>
    <property type="project" value="UniProtKB-KW"/>
</dbReference>
<dbReference type="InterPro" id="IPR000551">
    <property type="entry name" value="MerR-type_HTH_dom"/>
</dbReference>
<proteinExistence type="predicted"/>
<evidence type="ECO:0000259" key="2">
    <source>
        <dbReference type="SMART" id="SM00422"/>
    </source>
</evidence>
<dbReference type="EMBL" id="CAFBNZ010000041">
    <property type="protein sequence ID" value="CAB4968556.1"/>
    <property type="molecule type" value="Genomic_DNA"/>
</dbReference>
<evidence type="ECO:0000313" key="6">
    <source>
        <dbReference type="EMBL" id="CAB4968556.1"/>
    </source>
</evidence>
<dbReference type="AlphaFoldDB" id="A0A6J6BTJ4"/>
<name>A0A6J6BTJ4_9ZZZZ</name>
<protein>
    <submittedName>
        <fullName evidence="3">Unannotated protein</fullName>
    </submittedName>
</protein>
<dbReference type="SUPFAM" id="SSF46955">
    <property type="entry name" value="Putative DNA-binding domain"/>
    <property type="match status" value="1"/>
</dbReference>
<dbReference type="EMBL" id="CAEZZV010000165">
    <property type="protein sequence ID" value="CAB4786512.1"/>
    <property type="molecule type" value="Genomic_DNA"/>
</dbReference>
<organism evidence="3">
    <name type="scientific">freshwater metagenome</name>
    <dbReference type="NCBI Taxonomy" id="449393"/>
    <lineage>
        <taxon>unclassified sequences</taxon>
        <taxon>metagenomes</taxon>
        <taxon>ecological metagenomes</taxon>
    </lineage>
</organism>
<gene>
    <name evidence="3" type="ORF">UFOPK1421_00716</name>
    <name evidence="4" type="ORF">UFOPK1820_00483</name>
    <name evidence="5" type="ORF">UFOPK2921_01160</name>
    <name evidence="6" type="ORF">UFOPK3889_00344</name>
    <name evidence="7" type="ORF">UFOPK4275_00829</name>
</gene>
<evidence type="ECO:0000313" key="5">
    <source>
        <dbReference type="EMBL" id="CAB4786512.1"/>
    </source>
</evidence>
<dbReference type="Gene3D" id="1.10.1660.10">
    <property type="match status" value="1"/>
</dbReference>
<dbReference type="GO" id="GO:0003700">
    <property type="term" value="F:DNA-binding transcription factor activity"/>
    <property type="evidence" value="ECO:0007669"/>
    <property type="project" value="InterPro"/>
</dbReference>
<reference evidence="3" key="1">
    <citation type="submission" date="2020-05" db="EMBL/GenBank/DDBJ databases">
        <authorList>
            <person name="Chiriac C."/>
            <person name="Salcher M."/>
            <person name="Ghai R."/>
            <person name="Kavagutti S V."/>
        </authorList>
    </citation>
    <scope>NUCLEOTIDE SEQUENCE</scope>
</reference>
<dbReference type="EMBL" id="CAFBQJ010000140">
    <property type="protein sequence ID" value="CAB5050484.1"/>
    <property type="molecule type" value="Genomic_DNA"/>
</dbReference>